<dbReference type="SUPFAM" id="SSF69118">
    <property type="entry name" value="AhpD-like"/>
    <property type="match status" value="1"/>
</dbReference>
<dbReference type="InterPro" id="IPR011051">
    <property type="entry name" value="RmlC_Cupin_sf"/>
</dbReference>
<dbReference type="PANTHER" id="PTHR43698:SF1">
    <property type="entry name" value="BLL4564 PROTEIN"/>
    <property type="match status" value="1"/>
</dbReference>
<dbReference type="CDD" id="cd02233">
    <property type="entry name" value="cupin_HNL-like"/>
    <property type="match status" value="1"/>
</dbReference>
<dbReference type="EMBL" id="AP023213">
    <property type="protein sequence ID" value="BCG47219.1"/>
    <property type="molecule type" value="Genomic_DNA"/>
</dbReference>
<dbReference type="SUPFAM" id="SSF51182">
    <property type="entry name" value="RmlC-like cupins"/>
    <property type="match status" value="1"/>
</dbReference>
<name>A0A6S6M0Z5_9BACT</name>
<evidence type="ECO:0000313" key="2">
    <source>
        <dbReference type="EMBL" id="BCG47219.1"/>
    </source>
</evidence>
<feature type="domain" description="Carboxymuconolactone decarboxylase-like" evidence="1">
    <location>
        <begin position="121"/>
        <end position="193"/>
    </location>
</feature>
<evidence type="ECO:0000259" key="1">
    <source>
        <dbReference type="Pfam" id="PF02627"/>
    </source>
</evidence>
<dbReference type="Pfam" id="PF02627">
    <property type="entry name" value="CMD"/>
    <property type="match status" value="2"/>
</dbReference>
<dbReference type="Proteomes" id="UP000515472">
    <property type="component" value="Chromosome"/>
</dbReference>
<sequence>MQNHLNVKQRAIIPIAAFTANGDLDKLRVALCDGLDAGLTVSEIKEILVQLYAYAGFPRSLNGIGTFMTLISEREKEGIRDEKGRGASPLPTSRTSLEFGAENQTRLVGQPVTGPIFDFAPAIDHFLKAHLFGDIFQRDVLNWQDRELATVAALANIEGVNPQLQGHLSIALHNGLSPEQLRDLIGVLSTKCGPKVAENAGVVLDQVLASSKQVPVGDRPAMDNVEATANLQKEKNMSQQHSDLRNGGIFPVGEKNEKYAKYFTGTSYLKMLSTERVFIGNVTFEPGCRNFWHIHHKGGQILLVTGGRGWYQEWGKAARDLRAGDVVNIAPETKHWHGAAKDSWFSHVAVEVPAEGGSTEWLEPVPDEAYNRLPR</sequence>
<dbReference type="InterPro" id="IPR014710">
    <property type="entry name" value="RmlC-like_jellyroll"/>
</dbReference>
<evidence type="ECO:0000313" key="3">
    <source>
        <dbReference type="Proteomes" id="UP000515472"/>
    </source>
</evidence>
<protein>
    <submittedName>
        <fullName evidence="2">4-carboxymuconolactone decarboxylase</fullName>
    </submittedName>
</protein>
<dbReference type="GO" id="GO:0051920">
    <property type="term" value="F:peroxiredoxin activity"/>
    <property type="evidence" value="ECO:0007669"/>
    <property type="project" value="InterPro"/>
</dbReference>
<organism evidence="2 3">
    <name type="scientific">Citrifermentans bremense</name>
    <dbReference type="NCBI Taxonomy" id="60035"/>
    <lineage>
        <taxon>Bacteria</taxon>
        <taxon>Pseudomonadati</taxon>
        <taxon>Thermodesulfobacteriota</taxon>
        <taxon>Desulfuromonadia</taxon>
        <taxon>Geobacterales</taxon>
        <taxon>Geobacteraceae</taxon>
        <taxon>Citrifermentans</taxon>
    </lineage>
</organism>
<proteinExistence type="predicted"/>
<feature type="domain" description="Carboxymuconolactone decarboxylase-like" evidence="1">
    <location>
        <begin position="3"/>
        <end position="62"/>
    </location>
</feature>
<dbReference type="AlphaFoldDB" id="A0A6S6M0Z5"/>
<dbReference type="InterPro" id="IPR029032">
    <property type="entry name" value="AhpD-like"/>
</dbReference>
<accession>A0A6S6M0Z5</accession>
<dbReference type="InterPro" id="IPR003779">
    <property type="entry name" value="CMD-like"/>
</dbReference>
<reference evidence="2 3" key="1">
    <citation type="submission" date="2020-06" db="EMBL/GenBank/DDBJ databases">
        <title>Interaction of electrochemicaly active bacteria, Geobacter bremensis R4 on different carbon anode.</title>
        <authorList>
            <person name="Meng L."/>
            <person name="Yoshida N."/>
        </authorList>
    </citation>
    <scope>NUCLEOTIDE SEQUENCE [LARGE SCALE GENOMIC DNA]</scope>
    <source>
        <strain evidence="2 3">R4</strain>
    </source>
</reference>
<dbReference type="InterPro" id="IPR047263">
    <property type="entry name" value="HNL-like_cupin"/>
</dbReference>
<gene>
    <name evidence="2" type="ORF">GEOBRER4_n2046</name>
</gene>
<dbReference type="Gene3D" id="1.20.1290.10">
    <property type="entry name" value="AhpD-like"/>
    <property type="match status" value="1"/>
</dbReference>
<dbReference type="Gene3D" id="2.60.120.10">
    <property type="entry name" value="Jelly Rolls"/>
    <property type="match status" value="1"/>
</dbReference>
<keyword evidence="3" id="KW-1185">Reference proteome</keyword>
<dbReference type="KEGG" id="gbn:GEOBRER4_19690"/>
<dbReference type="PANTHER" id="PTHR43698">
    <property type="entry name" value="RIBD C-TERMINAL DOMAIN CONTAINING PROTEIN"/>
    <property type="match status" value="1"/>
</dbReference>